<feature type="compositionally biased region" description="Basic and acidic residues" evidence="1">
    <location>
        <begin position="201"/>
        <end position="223"/>
    </location>
</feature>
<feature type="compositionally biased region" description="Basic and acidic residues" evidence="1">
    <location>
        <begin position="257"/>
        <end position="269"/>
    </location>
</feature>
<comment type="caution">
    <text evidence="2">The sequence shown here is derived from an EMBL/GenBank/DDBJ whole genome shotgun (WGS) entry which is preliminary data.</text>
</comment>
<dbReference type="EMBL" id="JAJGCB010000012">
    <property type="protein sequence ID" value="KAJ8990046.1"/>
    <property type="molecule type" value="Genomic_DNA"/>
</dbReference>
<feature type="compositionally biased region" description="Polar residues" evidence="1">
    <location>
        <begin position="94"/>
        <end position="106"/>
    </location>
</feature>
<feature type="region of interest" description="Disordered" evidence="1">
    <location>
        <begin position="86"/>
        <end position="106"/>
    </location>
</feature>
<evidence type="ECO:0000256" key="1">
    <source>
        <dbReference type="SAM" id="MobiDB-lite"/>
    </source>
</evidence>
<dbReference type="AlphaFoldDB" id="A0AAN6IWU3"/>
<protein>
    <recommendedName>
        <fullName evidence="4">G-patch domain-containing protein</fullName>
    </recommendedName>
</protein>
<gene>
    <name evidence="2" type="ORF">HRR80_006179</name>
</gene>
<dbReference type="Proteomes" id="UP001161757">
    <property type="component" value="Unassembled WGS sequence"/>
</dbReference>
<feature type="compositionally biased region" description="Basic and acidic residues" evidence="1">
    <location>
        <begin position="158"/>
        <end position="177"/>
    </location>
</feature>
<evidence type="ECO:0000313" key="3">
    <source>
        <dbReference type="Proteomes" id="UP001161757"/>
    </source>
</evidence>
<reference evidence="2" key="1">
    <citation type="submission" date="2023-01" db="EMBL/GenBank/DDBJ databases">
        <title>Exophiala dermititidis isolated from Cystic Fibrosis Patient.</title>
        <authorList>
            <person name="Kurbessoian T."/>
            <person name="Crocker A."/>
            <person name="Murante D."/>
            <person name="Hogan D.A."/>
            <person name="Stajich J.E."/>
        </authorList>
    </citation>
    <scope>NUCLEOTIDE SEQUENCE</scope>
    <source>
        <strain evidence="2">Ex8</strain>
    </source>
</reference>
<organism evidence="2 3">
    <name type="scientific">Exophiala dermatitidis</name>
    <name type="common">Black yeast-like fungus</name>
    <name type="synonym">Wangiella dermatitidis</name>
    <dbReference type="NCBI Taxonomy" id="5970"/>
    <lineage>
        <taxon>Eukaryota</taxon>
        <taxon>Fungi</taxon>
        <taxon>Dikarya</taxon>
        <taxon>Ascomycota</taxon>
        <taxon>Pezizomycotina</taxon>
        <taxon>Eurotiomycetes</taxon>
        <taxon>Chaetothyriomycetidae</taxon>
        <taxon>Chaetothyriales</taxon>
        <taxon>Herpotrichiellaceae</taxon>
        <taxon>Exophiala</taxon>
    </lineage>
</organism>
<proteinExistence type="predicted"/>
<evidence type="ECO:0008006" key="4">
    <source>
        <dbReference type="Google" id="ProtNLM"/>
    </source>
</evidence>
<feature type="compositionally biased region" description="Basic and acidic residues" evidence="1">
    <location>
        <begin position="129"/>
        <end position="140"/>
    </location>
</feature>
<feature type="region of interest" description="Disordered" evidence="1">
    <location>
        <begin position="128"/>
        <end position="177"/>
    </location>
</feature>
<feature type="region of interest" description="Disordered" evidence="1">
    <location>
        <begin position="190"/>
        <end position="343"/>
    </location>
</feature>
<feature type="compositionally biased region" description="Basic residues" evidence="1">
    <location>
        <begin position="325"/>
        <end position="336"/>
    </location>
</feature>
<feature type="compositionally biased region" description="Basic residues" evidence="1">
    <location>
        <begin position="270"/>
        <end position="286"/>
    </location>
</feature>
<feature type="compositionally biased region" description="Basic residues" evidence="1">
    <location>
        <begin position="224"/>
        <end position="233"/>
    </location>
</feature>
<feature type="compositionally biased region" description="Basic and acidic residues" evidence="1">
    <location>
        <begin position="298"/>
        <end position="315"/>
    </location>
</feature>
<evidence type="ECO:0000313" key="2">
    <source>
        <dbReference type="EMBL" id="KAJ8990046.1"/>
    </source>
</evidence>
<accession>A0AAN6IWU3</accession>
<name>A0AAN6IWU3_EXODE</name>
<sequence length="343" mass="38201">MDAQAHLLSLGWAGPGHSLDSRPYKQKGHRGLAYDPAKVGNNGNGLVKPLLISQRKGRLGIGKKAHEPQAGNQWWLKGFESALGNIGKSESERSSGASTPVAQHPQSGKHGWLYSFFVKGQDMQGTIGRLDDVDQGDGVRPKKRKSDVLDEQQSIKETAVDGSKKKRKRDDSKEKAVAEFEQVSTYIALRDKDEKRRRRTERPSPVEEFRQVSEYMEVRSGKKDGKKKKKRHGQSVEEAHVSEGTSTPAVTEGEGDETGRAVETKEERRERRRRRKEEKEKKRKKTASQGDTTTAEDEAVRDGKSKSLGRHKEADETADDAAAKAARRAERKKRKAEKAAKAG</sequence>